<organism evidence="2 3">
    <name type="scientific">Amycolatopsis ultiminotia</name>
    <dbReference type="NCBI Taxonomy" id="543629"/>
    <lineage>
        <taxon>Bacteria</taxon>
        <taxon>Bacillati</taxon>
        <taxon>Actinomycetota</taxon>
        <taxon>Actinomycetes</taxon>
        <taxon>Pseudonocardiales</taxon>
        <taxon>Pseudonocardiaceae</taxon>
        <taxon>Amycolatopsis</taxon>
    </lineage>
</organism>
<keyword evidence="2" id="KW-0378">Hydrolase</keyword>
<dbReference type="SUPFAM" id="SSF53474">
    <property type="entry name" value="alpha/beta-Hydrolases"/>
    <property type="match status" value="1"/>
</dbReference>
<dbReference type="RefSeq" id="WP_344868966.1">
    <property type="nucleotide sequence ID" value="NZ_BAAAZN010000031.1"/>
</dbReference>
<gene>
    <name evidence="2" type="ORF">GCM10022222_82370</name>
</gene>
<keyword evidence="3" id="KW-1185">Reference proteome</keyword>
<dbReference type="Proteomes" id="UP001500689">
    <property type="component" value="Unassembled WGS sequence"/>
</dbReference>
<dbReference type="GO" id="GO:0016787">
    <property type="term" value="F:hydrolase activity"/>
    <property type="evidence" value="ECO:0007669"/>
    <property type="project" value="UniProtKB-KW"/>
</dbReference>
<dbReference type="InterPro" id="IPR052897">
    <property type="entry name" value="Sec-Metab_Biosynth_Hydrolase"/>
</dbReference>
<comment type="caution">
    <text evidence="2">The sequence shown here is derived from an EMBL/GenBank/DDBJ whole genome shotgun (WGS) entry which is preliminary data.</text>
</comment>
<sequence length="212" mass="23224">MATFALIHGGGGSGWDWHLVAGRLRQLGHEAVAPDLPIENPKATLPDFADTVVSAIGPARDVVVVGHSYGGFTAPLVAARVKARLLVFAAGMVPAPGERPREWWDHVGFSSPDGLSTVEQFLHDVPPELVKENVRRGRDQVSAEYDQPWPADALPDLPTRVLLFRDDRFFPADLQRRVARERLGSTADELDGSHLALLSRPDELAERLVSYL</sequence>
<dbReference type="Pfam" id="PF12697">
    <property type="entry name" value="Abhydrolase_6"/>
    <property type="match status" value="1"/>
</dbReference>
<reference evidence="3" key="1">
    <citation type="journal article" date="2019" name="Int. J. Syst. Evol. Microbiol.">
        <title>The Global Catalogue of Microorganisms (GCM) 10K type strain sequencing project: providing services to taxonomists for standard genome sequencing and annotation.</title>
        <authorList>
            <consortium name="The Broad Institute Genomics Platform"/>
            <consortium name="The Broad Institute Genome Sequencing Center for Infectious Disease"/>
            <person name="Wu L."/>
            <person name="Ma J."/>
        </authorList>
    </citation>
    <scope>NUCLEOTIDE SEQUENCE [LARGE SCALE GENOMIC DNA]</scope>
    <source>
        <strain evidence="3">JCM 16898</strain>
    </source>
</reference>
<protein>
    <submittedName>
        <fullName evidence="2">Alpha/beta fold hydrolase</fullName>
    </submittedName>
</protein>
<evidence type="ECO:0000313" key="3">
    <source>
        <dbReference type="Proteomes" id="UP001500689"/>
    </source>
</evidence>
<feature type="domain" description="AB hydrolase-1" evidence="1">
    <location>
        <begin position="6"/>
        <end position="206"/>
    </location>
</feature>
<dbReference type="Gene3D" id="3.40.50.1820">
    <property type="entry name" value="alpha/beta hydrolase"/>
    <property type="match status" value="1"/>
</dbReference>
<dbReference type="PANTHER" id="PTHR37017:SF11">
    <property type="entry name" value="ESTERASE_LIPASE_THIOESTERASE DOMAIN-CONTAINING PROTEIN"/>
    <property type="match status" value="1"/>
</dbReference>
<evidence type="ECO:0000259" key="1">
    <source>
        <dbReference type="Pfam" id="PF12697"/>
    </source>
</evidence>
<dbReference type="InterPro" id="IPR029058">
    <property type="entry name" value="AB_hydrolase_fold"/>
</dbReference>
<evidence type="ECO:0000313" key="2">
    <source>
        <dbReference type="EMBL" id="GAA3585322.1"/>
    </source>
</evidence>
<name>A0ABP6YK86_9PSEU</name>
<dbReference type="PANTHER" id="PTHR37017">
    <property type="entry name" value="AB HYDROLASE-1 DOMAIN-CONTAINING PROTEIN-RELATED"/>
    <property type="match status" value="1"/>
</dbReference>
<accession>A0ABP6YK86</accession>
<proteinExistence type="predicted"/>
<dbReference type="EMBL" id="BAAAZN010000031">
    <property type="protein sequence ID" value="GAA3585322.1"/>
    <property type="molecule type" value="Genomic_DNA"/>
</dbReference>
<dbReference type="InterPro" id="IPR000073">
    <property type="entry name" value="AB_hydrolase_1"/>
</dbReference>